<evidence type="ECO:0000313" key="3">
    <source>
        <dbReference type="Proteomes" id="UP000677054"/>
    </source>
</evidence>
<reference evidence="2" key="1">
    <citation type="submission" date="2020-11" db="EMBL/GenBank/DDBJ databases">
        <authorList>
            <person name="Tran Van P."/>
        </authorList>
    </citation>
    <scope>NUCLEOTIDE SEQUENCE</scope>
</reference>
<organism evidence="2">
    <name type="scientific">Darwinula stevensoni</name>
    <dbReference type="NCBI Taxonomy" id="69355"/>
    <lineage>
        <taxon>Eukaryota</taxon>
        <taxon>Metazoa</taxon>
        <taxon>Ecdysozoa</taxon>
        <taxon>Arthropoda</taxon>
        <taxon>Crustacea</taxon>
        <taxon>Oligostraca</taxon>
        <taxon>Ostracoda</taxon>
        <taxon>Podocopa</taxon>
        <taxon>Podocopida</taxon>
        <taxon>Darwinulocopina</taxon>
        <taxon>Darwinuloidea</taxon>
        <taxon>Darwinulidae</taxon>
        <taxon>Darwinula</taxon>
    </lineage>
</organism>
<keyword evidence="3" id="KW-1185">Reference proteome</keyword>
<proteinExistence type="predicted"/>
<evidence type="ECO:0000256" key="1">
    <source>
        <dbReference type="SAM" id="MobiDB-lite"/>
    </source>
</evidence>
<accession>A0A7R9AKM7</accession>
<dbReference type="EMBL" id="CAJPEV010027108">
    <property type="protein sequence ID" value="CAG0908788.1"/>
    <property type="molecule type" value="Genomic_DNA"/>
</dbReference>
<gene>
    <name evidence="2" type="ORF">DSTB1V02_LOCUS15178</name>
</gene>
<protein>
    <submittedName>
        <fullName evidence="2">Uncharacterized protein</fullName>
    </submittedName>
</protein>
<feature type="region of interest" description="Disordered" evidence="1">
    <location>
        <begin position="1"/>
        <end position="50"/>
    </location>
</feature>
<sequence>MSSFVHLEGRFHPQEARSTNHVREISPPSRGPPGGPSRGPSRGPPIFAGLPPSAGRSFFNSFLSPFLPFFEFD</sequence>
<name>A0A7R9AKM7_9CRUS</name>
<feature type="non-terminal residue" evidence="2">
    <location>
        <position position="1"/>
    </location>
</feature>
<evidence type="ECO:0000313" key="2">
    <source>
        <dbReference type="EMBL" id="CAD7255433.1"/>
    </source>
</evidence>
<dbReference type="EMBL" id="LR926626">
    <property type="protein sequence ID" value="CAD7255433.1"/>
    <property type="molecule type" value="Genomic_DNA"/>
</dbReference>
<dbReference type="Proteomes" id="UP000677054">
    <property type="component" value="Unassembled WGS sequence"/>
</dbReference>
<dbReference type="AlphaFoldDB" id="A0A7R9AKM7"/>